<feature type="compositionally biased region" description="Basic residues" evidence="11">
    <location>
        <begin position="341"/>
        <end position="364"/>
    </location>
</feature>
<dbReference type="InterPro" id="IPR013083">
    <property type="entry name" value="Znf_RING/FYVE/PHD"/>
</dbReference>
<dbReference type="SMART" id="SM00184">
    <property type="entry name" value="RING"/>
    <property type="match status" value="1"/>
</dbReference>
<dbReference type="GO" id="GO:0035861">
    <property type="term" value="C:site of double-strand break"/>
    <property type="evidence" value="ECO:0007669"/>
    <property type="project" value="TreeGrafter"/>
</dbReference>
<protein>
    <recommendedName>
        <fullName evidence="3">RING-type E3 ubiquitin transferase</fullName>
        <ecNumber evidence="3">2.3.2.27</ecNumber>
    </recommendedName>
</protein>
<evidence type="ECO:0000256" key="9">
    <source>
        <dbReference type="ARBA" id="ARBA00022833"/>
    </source>
</evidence>
<dbReference type="AlphaFoldDB" id="T1HP24"/>
<dbReference type="EC" id="2.3.2.27" evidence="3"/>
<reference evidence="13" key="1">
    <citation type="submission" date="2015-05" db="UniProtKB">
        <authorList>
            <consortium name="EnsemblMetazoa"/>
        </authorList>
    </citation>
    <scope>IDENTIFICATION</scope>
</reference>
<dbReference type="Proteomes" id="UP000015103">
    <property type="component" value="Unassembled WGS sequence"/>
</dbReference>
<accession>T1HP24</accession>
<evidence type="ECO:0000256" key="6">
    <source>
        <dbReference type="ARBA" id="ARBA00022763"/>
    </source>
</evidence>
<evidence type="ECO:0000256" key="4">
    <source>
        <dbReference type="ARBA" id="ARBA00022679"/>
    </source>
</evidence>
<keyword evidence="6" id="KW-0227">DNA damage</keyword>
<evidence type="ECO:0000256" key="5">
    <source>
        <dbReference type="ARBA" id="ARBA00022723"/>
    </source>
</evidence>
<evidence type="ECO:0000256" key="1">
    <source>
        <dbReference type="ARBA" id="ARBA00000900"/>
    </source>
</evidence>
<organism evidence="13 14">
    <name type="scientific">Rhodnius prolixus</name>
    <name type="common">Triatomid bug</name>
    <dbReference type="NCBI Taxonomy" id="13249"/>
    <lineage>
        <taxon>Eukaryota</taxon>
        <taxon>Metazoa</taxon>
        <taxon>Ecdysozoa</taxon>
        <taxon>Arthropoda</taxon>
        <taxon>Hexapoda</taxon>
        <taxon>Insecta</taxon>
        <taxon>Pterygota</taxon>
        <taxon>Neoptera</taxon>
        <taxon>Paraneoptera</taxon>
        <taxon>Hemiptera</taxon>
        <taxon>Heteroptera</taxon>
        <taxon>Panheteroptera</taxon>
        <taxon>Cimicomorpha</taxon>
        <taxon>Reduviidae</taxon>
        <taxon>Triatominae</taxon>
        <taxon>Rhodnius</taxon>
    </lineage>
</organism>
<evidence type="ECO:0000256" key="2">
    <source>
        <dbReference type="ARBA" id="ARBA00004123"/>
    </source>
</evidence>
<keyword evidence="10" id="KW-0539">Nucleus</keyword>
<dbReference type="EnsemblMetazoa" id="RPRC005798-RA">
    <property type="protein sequence ID" value="RPRC005798-PA"/>
    <property type="gene ID" value="RPRC005798"/>
</dbReference>
<dbReference type="InParanoid" id="T1HP24"/>
<dbReference type="GO" id="GO:0006302">
    <property type="term" value="P:double-strand break repair"/>
    <property type="evidence" value="ECO:0007669"/>
    <property type="project" value="TreeGrafter"/>
</dbReference>
<name>T1HP24_RHOPR</name>
<comment type="catalytic activity">
    <reaction evidence="1">
        <text>S-ubiquitinyl-[E2 ubiquitin-conjugating enzyme]-L-cysteine + [acceptor protein]-L-lysine = [E2 ubiquitin-conjugating enzyme]-L-cysteine + N(6)-ubiquitinyl-[acceptor protein]-L-lysine.</text>
        <dbReference type="EC" id="2.3.2.27"/>
    </reaction>
</comment>
<proteinExistence type="predicted"/>
<dbReference type="STRING" id="13249.T1HP24"/>
<dbReference type="SUPFAM" id="SSF57850">
    <property type="entry name" value="RING/U-box"/>
    <property type="match status" value="1"/>
</dbReference>
<keyword evidence="8" id="KW-0833">Ubl conjugation pathway</keyword>
<evidence type="ECO:0000256" key="7">
    <source>
        <dbReference type="ARBA" id="ARBA00022771"/>
    </source>
</evidence>
<dbReference type="PROSITE" id="PS50089">
    <property type="entry name" value="ZF_RING_2"/>
    <property type="match status" value="1"/>
</dbReference>
<dbReference type="Pfam" id="PF13920">
    <property type="entry name" value="zf-C3HC4_3"/>
    <property type="match status" value="1"/>
</dbReference>
<dbReference type="InterPro" id="IPR001841">
    <property type="entry name" value="Znf_RING"/>
</dbReference>
<evidence type="ECO:0000256" key="11">
    <source>
        <dbReference type="SAM" id="MobiDB-lite"/>
    </source>
</evidence>
<dbReference type="OMA" id="ITSEFTH"/>
<dbReference type="EMBL" id="ACPB03018093">
    <property type="status" value="NOT_ANNOTATED_CDS"/>
    <property type="molecule type" value="Genomic_DNA"/>
</dbReference>
<feature type="region of interest" description="Disordered" evidence="11">
    <location>
        <begin position="336"/>
        <end position="364"/>
    </location>
</feature>
<dbReference type="GO" id="GO:0005634">
    <property type="term" value="C:nucleus"/>
    <property type="evidence" value="ECO:0007669"/>
    <property type="project" value="UniProtKB-SubCell"/>
</dbReference>
<dbReference type="GeneID" id="141447705"/>
<feature type="domain" description="RING-type" evidence="12">
    <location>
        <begin position="21"/>
        <end position="60"/>
    </location>
</feature>
<dbReference type="VEuPathDB" id="VectorBase:RPRC005798"/>
<evidence type="ECO:0000259" key="12">
    <source>
        <dbReference type="PROSITE" id="PS50089"/>
    </source>
</evidence>
<dbReference type="PANTHER" id="PTHR23328">
    <property type="entry name" value="RING-TYPE DOMAIN-CONTAINING PROTEIN"/>
    <property type="match status" value="1"/>
</dbReference>
<keyword evidence="5" id="KW-0479">Metal-binding</keyword>
<dbReference type="InterPro" id="IPR017907">
    <property type="entry name" value="Znf_RING_CS"/>
</dbReference>
<dbReference type="eggNOG" id="KOG4159">
    <property type="taxonomic scope" value="Eukaryota"/>
</dbReference>
<dbReference type="GO" id="GO:0061630">
    <property type="term" value="F:ubiquitin protein ligase activity"/>
    <property type="evidence" value="ECO:0007669"/>
    <property type="project" value="UniProtKB-EC"/>
</dbReference>
<keyword evidence="4" id="KW-0808">Transferase</keyword>
<sequence length="364" mass="41957">MSSLLNLCLRMKKLKFEDVLCSICRGIYIEPVSLPCRHIVCLQCLERTIESNSLACPICRFRIGSYIRHAKGLEKLVNQGLWDQIQRQFPHEIRMKQNGEEDGIEDKIFSSQPRPSVVTVKGCIKEEFDQMLNNLKLEEEKTRIAQQEASEKLAKILMEQDLAEERNRKLRSKEIEENDAAFIKSLMLSEKANDSSTSSASEESFHMANGRDSISVECRHFTPICVMPKTPPKLLPNGELRDTKILKPVNLATSSDNKRNFHPPTVLNKTSLIISSNNFLRTKPISQESFRKLKDEGTGKMTNLSTIPQEIIKDQEVIQRRILQEKEDLEIAMKLHEQWNKKKSPKKRNHGYSLRSVKKNKNRQ</sequence>
<evidence type="ECO:0000256" key="8">
    <source>
        <dbReference type="ARBA" id="ARBA00022786"/>
    </source>
</evidence>
<dbReference type="RefSeq" id="XP_073971557.1">
    <property type="nucleotide sequence ID" value="XM_074115456.1"/>
</dbReference>
<keyword evidence="7" id="KW-0863">Zinc-finger</keyword>
<keyword evidence="14" id="KW-1185">Reference proteome</keyword>
<keyword evidence="9" id="KW-0862">Zinc</keyword>
<evidence type="ECO:0000313" key="14">
    <source>
        <dbReference type="Proteomes" id="UP000015103"/>
    </source>
</evidence>
<dbReference type="GO" id="GO:0031491">
    <property type="term" value="F:nucleosome binding"/>
    <property type="evidence" value="ECO:0007669"/>
    <property type="project" value="TreeGrafter"/>
</dbReference>
<dbReference type="CDD" id="cd22249">
    <property type="entry name" value="UDM1_RNF168_RNF169-like"/>
    <property type="match status" value="1"/>
</dbReference>
<evidence type="ECO:0000313" key="13">
    <source>
        <dbReference type="EnsemblMetazoa" id="RPRC005798-PA"/>
    </source>
</evidence>
<dbReference type="InterPro" id="IPR051657">
    <property type="entry name" value="RNF168/RNF169_E3_ubiq-ligase"/>
</dbReference>
<comment type="subcellular location">
    <subcellularLocation>
        <location evidence="2">Nucleus</location>
    </subcellularLocation>
</comment>
<dbReference type="PANTHER" id="PTHR23328:SF0">
    <property type="entry name" value="RING-TYPE DOMAIN-CONTAINING PROTEIN"/>
    <property type="match status" value="1"/>
</dbReference>
<evidence type="ECO:0000256" key="10">
    <source>
        <dbReference type="ARBA" id="ARBA00023242"/>
    </source>
</evidence>
<dbReference type="Gene3D" id="3.30.40.10">
    <property type="entry name" value="Zinc/RING finger domain, C3HC4 (zinc finger)"/>
    <property type="match status" value="1"/>
</dbReference>
<dbReference type="GO" id="GO:0008270">
    <property type="term" value="F:zinc ion binding"/>
    <property type="evidence" value="ECO:0007669"/>
    <property type="project" value="UniProtKB-KW"/>
</dbReference>
<dbReference type="HOGENOM" id="CLU_761453_0_0_1"/>
<dbReference type="PROSITE" id="PS00518">
    <property type="entry name" value="ZF_RING_1"/>
    <property type="match status" value="1"/>
</dbReference>
<evidence type="ECO:0000256" key="3">
    <source>
        <dbReference type="ARBA" id="ARBA00012483"/>
    </source>
</evidence>